<dbReference type="PROSITE" id="PS51831">
    <property type="entry name" value="HD"/>
    <property type="match status" value="1"/>
</dbReference>
<dbReference type="InterPro" id="IPR006674">
    <property type="entry name" value="HD_domain"/>
</dbReference>
<dbReference type="NCBIfam" id="TIGR00277">
    <property type="entry name" value="HDIG"/>
    <property type="match status" value="1"/>
</dbReference>
<dbReference type="SUPFAM" id="SSF109604">
    <property type="entry name" value="HD-domain/PDEase-like"/>
    <property type="match status" value="1"/>
</dbReference>
<dbReference type="InterPro" id="IPR006675">
    <property type="entry name" value="HDIG_dom"/>
</dbReference>
<dbReference type="EMBL" id="JAYJLD010000001">
    <property type="protein sequence ID" value="MEB3100078.1"/>
    <property type="molecule type" value="Genomic_DNA"/>
</dbReference>
<feature type="domain" description="HD-GYP" evidence="2">
    <location>
        <begin position="106"/>
        <end position="283"/>
    </location>
</feature>
<protein>
    <submittedName>
        <fullName evidence="3">HD domain-containing phosphohydrolase</fullName>
    </submittedName>
</protein>
<dbReference type="SMART" id="SM00471">
    <property type="entry name" value="HDc"/>
    <property type="match status" value="1"/>
</dbReference>
<dbReference type="Pfam" id="PF01966">
    <property type="entry name" value="HD"/>
    <property type="match status" value="1"/>
</dbReference>
<evidence type="ECO:0000313" key="4">
    <source>
        <dbReference type="Proteomes" id="UP001310386"/>
    </source>
</evidence>
<dbReference type="RefSeq" id="WP_371752193.1">
    <property type="nucleotide sequence ID" value="NZ_JAYJLD010000001.1"/>
</dbReference>
<dbReference type="CDD" id="cd00077">
    <property type="entry name" value="HDc"/>
    <property type="match status" value="1"/>
</dbReference>
<dbReference type="InterPro" id="IPR003607">
    <property type="entry name" value="HD/PDEase_dom"/>
</dbReference>
<evidence type="ECO:0000259" key="1">
    <source>
        <dbReference type="PROSITE" id="PS51831"/>
    </source>
</evidence>
<organism evidence="3 4">
    <name type="scientific">Ferviditalea candida</name>
    <dbReference type="NCBI Taxonomy" id="3108399"/>
    <lineage>
        <taxon>Bacteria</taxon>
        <taxon>Bacillati</taxon>
        <taxon>Bacillota</taxon>
        <taxon>Bacilli</taxon>
        <taxon>Bacillales</taxon>
        <taxon>Paenibacillaceae</taxon>
        <taxon>Ferviditalea</taxon>
    </lineage>
</organism>
<accession>A0ABU5ZC36</accession>
<gene>
    <name evidence="3" type="ORF">VF724_00150</name>
</gene>
<name>A0ABU5ZC36_9BACL</name>
<reference evidence="3" key="1">
    <citation type="submission" date="2023-12" db="EMBL/GenBank/DDBJ databases">
        <title>Fervidustalea candida gen. nov., sp. nov., a novel member of the family Paenibacillaceae isolated from a geothermal area.</title>
        <authorList>
            <person name="Li W.-J."/>
            <person name="Jiao J.-Y."/>
            <person name="Chen Y."/>
        </authorList>
    </citation>
    <scope>NUCLEOTIDE SEQUENCE</scope>
    <source>
        <strain evidence="3">SYSU GA230002</strain>
    </source>
</reference>
<proteinExistence type="predicted"/>
<dbReference type="Gene3D" id="1.10.3210.10">
    <property type="entry name" value="Hypothetical protein af1432"/>
    <property type="match status" value="1"/>
</dbReference>
<dbReference type="InterPro" id="IPR037522">
    <property type="entry name" value="HD_GYP_dom"/>
</dbReference>
<sequence length="331" mass="37394">MRLIHIEEYNESSMILGKPIYDAKKRILLAQGQRIHYKLLERLKLLGISYLFVEDYESKGITLEEMMDIPTWLDVITIVQDFFASVQSNKPLPFKDILLAAGKLIKEILSRPVVAPVPTSTIASELQLYAHSVNVAILCLQIGKSAGFSELQLRDLSVGALLHDIGKIAAKNSDRHAEAGFEILRKIREMNLVSAHMAFQHHETLDGQGFPRGIKGEAFHPYAQICSLANRYEHLISDDNCVQPHEALEILMTLSDKAFSIQYLQAFMKAIPLYLPGTKIRLSNGEQAIVTRIQENFQRPYIRYTTNLQEISLVDHPNIVIHEAIHETASV</sequence>
<dbReference type="PROSITE" id="PS51832">
    <property type="entry name" value="HD_GYP"/>
    <property type="match status" value="1"/>
</dbReference>
<dbReference type="Proteomes" id="UP001310386">
    <property type="component" value="Unassembled WGS sequence"/>
</dbReference>
<feature type="domain" description="HD" evidence="1">
    <location>
        <begin position="128"/>
        <end position="235"/>
    </location>
</feature>
<evidence type="ECO:0000259" key="2">
    <source>
        <dbReference type="PROSITE" id="PS51832"/>
    </source>
</evidence>
<dbReference type="PANTHER" id="PTHR43155:SF2">
    <property type="entry name" value="CYCLIC DI-GMP PHOSPHODIESTERASE PA4108"/>
    <property type="match status" value="1"/>
</dbReference>
<evidence type="ECO:0000313" key="3">
    <source>
        <dbReference type="EMBL" id="MEB3100078.1"/>
    </source>
</evidence>
<keyword evidence="4" id="KW-1185">Reference proteome</keyword>
<dbReference type="PANTHER" id="PTHR43155">
    <property type="entry name" value="CYCLIC DI-GMP PHOSPHODIESTERASE PA4108-RELATED"/>
    <property type="match status" value="1"/>
</dbReference>
<comment type="caution">
    <text evidence="3">The sequence shown here is derived from an EMBL/GenBank/DDBJ whole genome shotgun (WGS) entry which is preliminary data.</text>
</comment>